<protein>
    <recommendedName>
        <fullName evidence="3 8">Beta-galactosidase</fullName>
        <shortName evidence="8">Beta-gal</shortName>
        <ecNumber evidence="3 8">3.2.1.23</ecNumber>
    </recommendedName>
</protein>
<evidence type="ECO:0000256" key="4">
    <source>
        <dbReference type="ARBA" id="ARBA00022723"/>
    </source>
</evidence>
<sequence>MKPKLGSCYYPEHWPEERWQKDAEEMVAAGLSWVRIGEFAWSRLEPEQGVQNFDWLDRAISILGNVGLNIVMSTPTAAPPRWVVDKCPDMLLVDVEGRSRQFGSRRHYCFSHEGYLEESLRISKAVAERYGNNPFIKAWQLDNEYGCHDTTLSYSPSALKAFRNWIAKKYESIDQLNKAWKNVFWSMEYNSFDQVGLPNLTVTDPNPIHELDFKRFSSDQVVNFNRSQASVMRQYTKMPLIHNYMGRITDFNHYDVGKDLDIASWDSYPLGFLEDRSTQDDEFKLRFMRHGDPDFQAFHHDLYRTVGQGRWWVMEQQPGPVNWAPYNPEPAPGAVRLWSWEAIAHGAEVVSYFRWRQAPFAQEQMHAGLQRPDGENAPGITQASQVSSELKEFKDIEQVQSKIALIFDYESCWAWEIQPQGKGFDYFELVYDNYRALRSLGLSVDILPPNQSDLKGYKVVLMPGLMRVSRELEDAIESFEGVLISGPRAGSKTTNMSIPSQLPPIVPGVKATVASAETLRPNAFISIKGLGSFKTWMETLIDYDNIIEETEDGRAAVVGHEKNIYIAGWADQMTLKMIFSRVCESKDISTTKLEDCVRVRETLTHRFWFNYSNQECNVGSVCIPPSGVIWESIKG</sequence>
<comment type="catalytic activity">
    <reaction evidence="1 8">
        <text>Hydrolysis of terminal non-reducing beta-D-galactose residues in beta-D-galactosides.</text>
        <dbReference type="EC" id="3.2.1.23"/>
    </reaction>
</comment>
<feature type="binding site" evidence="10">
    <location>
        <position position="323"/>
    </location>
    <ligand>
        <name>substrate</name>
    </ligand>
</feature>
<evidence type="ECO:0000256" key="11">
    <source>
        <dbReference type="PIRSR" id="PIRSR001084-3"/>
    </source>
</evidence>
<evidence type="ECO:0000256" key="3">
    <source>
        <dbReference type="ARBA" id="ARBA00012756"/>
    </source>
</evidence>
<reference evidence="14 15" key="1">
    <citation type="journal article" date="2015" name="Genome Announc.">
        <title>Genome Sequence of 'Candidatus Thioglobus singularis' Strain PS1, a Mixotroph from the SUP05 Clade of Marine Gammaproteobacteria.</title>
        <authorList>
            <person name="Marshall K.T."/>
            <person name="Morris R.M."/>
        </authorList>
    </citation>
    <scope>NUCLEOTIDE SEQUENCE [LARGE SCALE GENOMIC DNA]</scope>
    <source>
        <strain evidence="14 15">PS1</strain>
    </source>
</reference>
<evidence type="ECO:0000259" key="12">
    <source>
        <dbReference type="Pfam" id="PF02449"/>
    </source>
</evidence>
<dbReference type="Gene3D" id="3.40.50.880">
    <property type="match status" value="1"/>
</dbReference>
<feature type="domain" description="Beta-galactosidase trimerisation" evidence="13">
    <location>
        <begin position="402"/>
        <end position="588"/>
    </location>
</feature>
<evidence type="ECO:0000256" key="2">
    <source>
        <dbReference type="ARBA" id="ARBA00005940"/>
    </source>
</evidence>
<dbReference type="InterPro" id="IPR017853">
    <property type="entry name" value="GH"/>
</dbReference>
<keyword evidence="5 8" id="KW-0378">Hydrolase</keyword>
<dbReference type="AlphaFoldDB" id="A0A0M4LPV9"/>
<dbReference type="GO" id="GO:0009341">
    <property type="term" value="C:beta-galactosidase complex"/>
    <property type="evidence" value="ECO:0007669"/>
    <property type="project" value="InterPro"/>
</dbReference>
<dbReference type="Pfam" id="PF08532">
    <property type="entry name" value="Glyco_hydro_42M"/>
    <property type="match status" value="1"/>
</dbReference>
<gene>
    <name evidence="14" type="ORF">W908_05200</name>
</gene>
<dbReference type="Proteomes" id="UP000068905">
    <property type="component" value="Chromosome"/>
</dbReference>
<feature type="active site" description="Nucleophile" evidence="9">
    <location>
        <position position="315"/>
    </location>
</feature>
<comment type="similarity">
    <text evidence="2 8">Belongs to the glycosyl hydrolase 42 family.</text>
</comment>
<keyword evidence="4 11" id="KW-0479">Metal-binding</keyword>
<dbReference type="InterPro" id="IPR003476">
    <property type="entry name" value="Glyco_hydro_42"/>
</dbReference>
<dbReference type="STRING" id="1125411.W908_05200"/>
<keyword evidence="15" id="KW-1185">Reference proteome</keyword>
<keyword evidence="7 8" id="KW-0326">Glycosidase</keyword>
<feature type="active site" description="Proton donor" evidence="9">
    <location>
        <position position="144"/>
    </location>
</feature>
<accession>A0A0M4LPV9</accession>
<dbReference type="InterPro" id="IPR013529">
    <property type="entry name" value="Glyco_hydro_42_N"/>
</dbReference>
<dbReference type="SUPFAM" id="SSF51445">
    <property type="entry name" value="(Trans)glycosidases"/>
    <property type="match status" value="1"/>
</dbReference>
<keyword evidence="6 11" id="KW-0862">Zinc</keyword>
<feature type="binding site" evidence="11">
    <location>
        <position position="109"/>
    </location>
    <ligand>
        <name>Zn(2+)</name>
        <dbReference type="ChEBI" id="CHEBI:29105"/>
    </ligand>
</feature>
<dbReference type="OrthoDB" id="9800974at2"/>
<dbReference type="PATRIC" id="fig|1125411.7.peg.1024"/>
<proteinExistence type="inferred from homology"/>
<dbReference type="InterPro" id="IPR013738">
    <property type="entry name" value="Beta_galactosidase_Trimer"/>
</dbReference>
<dbReference type="GO" id="GO:0005975">
    <property type="term" value="P:carbohydrate metabolic process"/>
    <property type="evidence" value="ECO:0007669"/>
    <property type="project" value="InterPro"/>
</dbReference>
<dbReference type="GO" id="GO:0046872">
    <property type="term" value="F:metal ion binding"/>
    <property type="evidence" value="ECO:0007669"/>
    <property type="project" value="UniProtKB-KW"/>
</dbReference>
<evidence type="ECO:0000313" key="14">
    <source>
        <dbReference type="EMBL" id="ALE01997.1"/>
    </source>
</evidence>
<dbReference type="KEGG" id="tsn:W908_05200"/>
<dbReference type="PIRSF" id="PIRSF001084">
    <property type="entry name" value="B-galactosidase"/>
    <property type="match status" value="1"/>
</dbReference>
<evidence type="ECO:0000256" key="10">
    <source>
        <dbReference type="PIRSR" id="PIRSR001084-2"/>
    </source>
</evidence>
<evidence type="ECO:0000256" key="8">
    <source>
        <dbReference type="PIRNR" id="PIRNR001084"/>
    </source>
</evidence>
<dbReference type="CDD" id="cd03143">
    <property type="entry name" value="A4_beta-galactosidase_middle_domain"/>
    <property type="match status" value="1"/>
</dbReference>
<dbReference type="RefSeq" id="WP_053820213.1">
    <property type="nucleotide sequence ID" value="NZ_CP006911.1"/>
</dbReference>
<dbReference type="EC" id="3.2.1.23" evidence="3 8"/>
<feature type="binding site" evidence="10">
    <location>
        <position position="143"/>
    </location>
    <ligand>
        <name>substrate</name>
    </ligand>
</feature>
<dbReference type="PANTHER" id="PTHR36447:SF2">
    <property type="entry name" value="BETA-GALACTOSIDASE YESZ"/>
    <property type="match status" value="1"/>
</dbReference>
<feature type="domain" description="Glycoside hydrolase family 42 N-terminal" evidence="12">
    <location>
        <begin position="8"/>
        <end position="392"/>
    </location>
</feature>
<evidence type="ECO:0000256" key="1">
    <source>
        <dbReference type="ARBA" id="ARBA00001412"/>
    </source>
</evidence>
<evidence type="ECO:0000256" key="9">
    <source>
        <dbReference type="PIRSR" id="PIRSR001084-1"/>
    </source>
</evidence>
<dbReference type="PANTHER" id="PTHR36447">
    <property type="entry name" value="BETA-GALACTOSIDASE GANA"/>
    <property type="match status" value="1"/>
</dbReference>
<name>A0A0M4LPV9_9GAMM</name>
<dbReference type="SUPFAM" id="SSF52317">
    <property type="entry name" value="Class I glutamine amidotransferase-like"/>
    <property type="match status" value="1"/>
</dbReference>
<dbReference type="InterPro" id="IPR029062">
    <property type="entry name" value="Class_I_gatase-like"/>
</dbReference>
<organism evidence="14 15">
    <name type="scientific">Candidatus Pseudothioglobus singularis PS1</name>
    <dbReference type="NCBI Taxonomy" id="1125411"/>
    <lineage>
        <taxon>Bacteria</taxon>
        <taxon>Pseudomonadati</taxon>
        <taxon>Pseudomonadota</taxon>
        <taxon>Gammaproteobacteria</taxon>
        <taxon>Candidatus Pseudothioglobaceae</taxon>
        <taxon>Candidatus Pseudothioglobus</taxon>
    </lineage>
</organism>
<feature type="binding site" evidence="10">
    <location>
        <position position="105"/>
    </location>
    <ligand>
        <name>substrate</name>
    </ligand>
</feature>
<evidence type="ECO:0000256" key="7">
    <source>
        <dbReference type="ARBA" id="ARBA00023295"/>
    </source>
</evidence>
<evidence type="ECO:0000256" key="6">
    <source>
        <dbReference type="ARBA" id="ARBA00022833"/>
    </source>
</evidence>
<dbReference type="Pfam" id="PF02449">
    <property type="entry name" value="Glyco_hydro_42"/>
    <property type="match status" value="1"/>
</dbReference>
<evidence type="ECO:0000313" key="15">
    <source>
        <dbReference type="Proteomes" id="UP000068905"/>
    </source>
</evidence>
<dbReference type="Gene3D" id="3.20.20.80">
    <property type="entry name" value="Glycosidases"/>
    <property type="match status" value="1"/>
</dbReference>
<evidence type="ECO:0000256" key="5">
    <source>
        <dbReference type="ARBA" id="ARBA00022801"/>
    </source>
</evidence>
<dbReference type="EMBL" id="CP006911">
    <property type="protein sequence ID" value="ALE01997.1"/>
    <property type="molecule type" value="Genomic_DNA"/>
</dbReference>
<evidence type="ECO:0000259" key="13">
    <source>
        <dbReference type="Pfam" id="PF08532"/>
    </source>
</evidence>
<dbReference type="GO" id="GO:0004565">
    <property type="term" value="F:beta-galactosidase activity"/>
    <property type="evidence" value="ECO:0007669"/>
    <property type="project" value="UniProtKB-EC"/>
</dbReference>